<evidence type="ECO:0000313" key="2">
    <source>
        <dbReference type="Proteomes" id="UP001236076"/>
    </source>
</evidence>
<organism evidence="1 2">
    <name type="scientific">Escherichia phage A5-4</name>
    <dbReference type="NCBI Taxonomy" id="2996162"/>
    <lineage>
        <taxon>Viruses</taxon>
        <taxon>Duplodnaviria</taxon>
        <taxon>Heunggongvirae</taxon>
        <taxon>Uroviricota</taxon>
        <taxon>Caudoviricetes</taxon>
        <taxon>Vequintavirinae</taxon>
    </lineage>
</organism>
<keyword evidence="2" id="KW-1185">Reference proteome</keyword>
<dbReference type="EMBL" id="OP744025">
    <property type="protein sequence ID" value="UZZ64363.1"/>
    <property type="molecule type" value="Genomic_DNA"/>
</dbReference>
<sequence>MISSEQFQFCELKEDFGQHKKGDRFEFHFGNTYRDPRRTFTVDTHSGVMVFWEEDFMKLFFTEGIVEI</sequence>
<protein>
    <submittedName>
        <fullName evidence="1">Uncharacterized protein</fullName>
    </submittedName>
</protein>
<gene>
    <name evidence="1" type="ORF">A54_123</name>
</gene>
<reference evidence="1 2" key="1">
    <citation type="submission" date="2022-10" db="EMBL/GenBank/DDBJ databases">
        <authorList>
            <person name="Cortes-Martin A."/>
            <person name="Buttimer C.T.H."/>
            <person name="Hill C."/>
        </authorList>
    </citation>
    <scope>NUCLEOTIDE SEQUENCE [LARGE SCALE GENOMIC DNA]</scope>
</reference>
<accession>A0AAE9TI49</accession>
<evidence type="ECO:0000313" key="1">
    <source>
        <dbReference type="EMBL" id="UZZ64363.1"/>
    </source>
</evidence>
<proteinExistence type="predicted"/>
<dbReference type="Proteomes" id="UP001236076">
    <property type="component" value="Segment"/>
</dbReference>
<name>A0AAE9TI49_9CAUD</name>